<evidence type="ECO:0000313" key="2">
    <source>
        <dbReference type="EMBL" id="OQO05092.1"/>
    </source>
</evidence>
<name>A0A1V8T1N8_9PEZI</name>
<feature type="compositionally biased region" description="Basic residues" evidence="1">
    <location>
        <begin position="47"/>
        <end position="59"/>
    </location>
</feature>
<evidence type="ECO:0000313" key="3">
    <source>
        <dbReference type="Proteomes" id="UP000192596"/>
    </source>
</evidence>
<gene>
    <name evidence="2" type="ORF">B0A48_08112</name>
</gene>
<dbReference type="AlphaFoldDB" id="A0A1V8T1N8"/>
<feature type="region of interest" description="Disordered" evidence="1">
    <location>
        <begin position="90"/>
        <end position="155"/>
    </location>
</feature>
<reference evidence="3" key="1">
    <citation type="submission" date="2017-03" db="EMBL/GenBank/DDBJ databases">
        <title>Genomes of endolithic fungi from Antarctica.</title>
        <authorList>
            <person name="Coleine C."/>
            <person name="Masonjones S."/>
            <person name="Stajich J.E."/>
        </authorList>
    </citation>
    <scope>NUCLEOTIDE SEQUENCE [LARGE SCALE GENOMIC DNA]</scope>
    <source>
        <strain evidence="3">CCFEE 5527</strain>
    </source>
</reference>
<feature type="compositionally biased region" description="Pro residues" evidence="1">
    <location>
        <begin position="22"/>
        <end position="31"/>
    </location>
</feature>
<dbReference type="InParanoid" id="A0A1V8T1N8"/>
<keyword evidence="3" id="KW-1185">Reference proteome</keyword>
<comment type="caution">
    <text evidence="2">The sequence shown here is derived from an EMBL/GenBank/DDBJ whole genome shotgun (WGS) entry which is preliminary data.</text>
</comment>
<sequence length="155" mass="16883">MFISSPPFGYAGTDDRVSCPQWHPPEAPPHSMPYREYPYHGFPPAHLHARQRSRSRNRSRSGSEEHSAVGASIKPVDTVSALWSSPRLSRDLVRDVSPLPNMGQLSIHNPDKEAVTGAGDAGSLQESGNPHASADVRPQLRNNASPDAGAGFRRR</sequence>
<feature type="region of interest" description="Disordered" evidence="1">
    <location>
        <begin position="1"/>
        <end position="76"/>
    </location>
</feature>
<protein>
    <submittedName>
        <fullName evidence="2">Uncharacterized protein</fullName>
    </submittedName>
</protein>
<accession>A0A1V8T1N8</accession>
<evidence type="ECO:0000256" key="1">
    <source>
        <dbReference type="SAM" id="MobiDB-lite"/>
    </source>
</evidence>
<dbReference type="Proteomes" id="UP000192596">
    <property type="component" value="Unassembled WGS sequence"/>
</dbReference>
<dbReference type="EMBL" id="NAJO01000020">
    <property type="protein sequence ID" value="OQO05092.1"/>
    <property type="molecule type" value="Genomic_DNA"/>
</dbReference>
<proteinExistence type="predicted"/>
<organism evidence="2 3">
    <name type="scientific">Cryoendolithus antarcticus</name>
    <dbReference type="NCBI Taxonomy" id="1507870"/>
    <lineage>
        <taxon>Eukaryota</taxon>
        <taxon>Fungi</taxon>
        <taxon>Dikarya</taxon>
        <taxon>Ascomycota</taxon>
        <taxon>Pezizomycotina</taxon>
        <taxon>Dothideomycetes</taxon>
        <taxon>Dothideomycetidae</taxon>
        <taxon>Cladosporiales</taxon>
        <taxon>Cladosporiaceae</taxon>
        <taxon>Cryoendolithus</taxon>
    </lineage>
</organism>